<gene>
    <name evidence="2" type="ORF">BIW11_10118</name>
</gene>
<comment type="caution">
    <text evidence="2">The sequence shown here is derived from an EMBL/GenBank/DDBJ whole genome shotgun (WGS) entry which is preliminary data.</text>
</comment>
<proteinExistence type="predicted"/>
<evidence type="ECO:0000313" key="2">
    <source>
        <dbReference type="EMBL" id="OQR72861.1"/>
    </source>
</evidence>
<name>A0A1V9XHG4_9ACAR</name>
<sequence length="43" mass="4617">MSILGAPSRFSVLKMDASDPRERKKPQTGGIAIKNNSKNNGAM</sequence>
<evidence type="ECO:0000313" key="3">
    <source>
        <dbReference type="Proteomes" id="UP000192247"/>
    </source>
</evidence>
<protein>
    <submittedName>
        <fullName evidence="2">Uncharacterized protein</fullName>
    </submittedName>
</protein>
<feature type="non-terminal residue" evidence="2">
    <location>
        <position position="43"/>
    </location>
</feature>
<keyword evidence="3" id="KW-1185">Reference proteome</keyword>
<dbReference type="AlphaFoldDB" id="A0A1V9XHG4"/>
<dbReference type="EMBL" id="MNPL01010913">
    <property type="protein sequence ID" value="OQR72861.1"/>
    <property type="molecule type" value="Genomic_DNA"/>
</dbReference>
<organism evidence="2 3">
    <name type="scientific">Tropilaelaps mercedesae</name>
    <dbReference type="NCBI Taxonomy" id="418985"/>
    <lineage>
        <taxon>Eukaryota</taxon>
        <taxon>Metazoa</taxon>
        <taxon>Ecdysozoa</taxon>
        <taxon>Arthropoda</taxon>
        <taxon>Chelicerata</taxon>
        <taxon>Arachnida</taxon>
        <taxon>Acari</taxon>
        <taxon>Parasitiformes</taxon>
        <taxon>Mesostigmata</taxon>
        <taxon>Gamasina</taxon>
        <taxon>Dermanyssoidea</taxon>
        <taxon>Laelapidae</taxon>
        <taxon>Tropilaelaps</taxon>
    </lineage>
</organism>
<accession>A0A1V9XHG4</accession>
<evidence type="ECO:0000256" key="1">
    <source>
        <dbReference type="SAM" id="MobiDB-lite"/>
    </source>
</evidence>
<reference evidence="2 3" key="1">
    <citation type="journal article" date="2017" name="Gigascience">
        <title>Draft genome of the honey bee ectoparasitic mite, Tropilaelaps mercedesae, is shaped by the parasitic life history.</title>
        <authorList>
            <person name="Dong X."/>
            <person name="Armstrong S.D."/>
            <person name="Xia D."/>
            <person name="Makepeace B.L."/>
            <person name="Darby A.C."/>
            <person name="Kadowaki T."/>
        </authorList>
    </citation>
    <scope>NUCLEOTIDE SEQUENCE [LARGE SCALE GENOMIC DNA]</scope>
    <source>
        <strain evidence="2">Wuxi-XJTLU</strain>
    </source>
</reference>
<dbReference type="InParanoid" id="A0A1V9XHG4"/>
<feature type="region of interest" description="Disordered" evidence="1">
    <location>
        <begin position="1"/>
        <end position="43"/>
    </location>
</feature>
<dbReference type="Proteomes" id="UP000192247">
    <property type="component" value="Unassembled WGS sequence"/>
</dbReference>
<feature type="compositionally biased region" description="Polar residues" evidence="1">
    <location>
        <begin position="34"/>
        <end position="43"/>
    </location>
</feature>